<evidence type="ECO:0000313" key="2">
    <source>
        <dbReference type="EMBL" id="PRZ34808.1"/>
    </source>
</evidence>
<keyword evidence="3" id="KW-1185">Reference proteome</keyword>
<dbReference type="AlphaFoldDB" id="A0A2T0ZF85"/>
<protein>
    <submittedName>
        <fullName evidence="2">Uncharacterized protein</fullName>
    </submittedName>
</protein>
<dbReference type="SUPFAM" id="SSF52540">
    <property type="entry name" value="P-loop containing nucleoside triphosphate hydrolases"/>
    <property type="match status" value="1"/>
</dbReference>
<accession>A0A2T0ZF85</accession>
<sequence length="318" mass="33052">MTANRSIGSRWGAKAVDLRRVSAANLRRSSPAALSPVVADQSSPDRRKTPIRDLLRSGTDKARNAVIADRLADGWDQTRLVIIGSSAHAAGSSTVASSAAAAAVNAGQSVAIVDAHDVDMPGAADRLGVAVHPWSAVQHDPPGAWLEQQAEQWARETEGPLVVGSATGWVVPRPRVAGHVAQGIARSSRTLVIVELPPGPEAVGEYLRLIPLEVAPLVVWASRADAAELRRCAAHLRQVAEGVDHDLTRLAVLTVSHLLPRVGADVASAAASAADQTAGRVKFPFDSGLVPSAAALTPKNHQVTAAGRVVAACATLTR</sequence>
<gene>
    <name evidence="2" type="ORF">CLV47_12340</name>
</gene>
<comment type="caution">
    <text evidence="2">The sequence shown here is derived from an EMBL/GenBank/DDBJ whole genome shotgun (WGS) entry which is preliminary data.</text>
</comment>
<dbReference type="EMBL" id="PVUE01000023">
    <property type="protein sequence ID" value="PRZ34808.1"/>
    <property type="molecule type" value="Genomic_DNA"/>
</dbReference>
<dbReference type="Gene3D" id="3.40.50.300">
    <property type="entry name" value="P-loop containing nucleotide triphosphate hydrolases"/>
    <property type="match status" value="1"/>
</dbReference>
<name>A0A2T0ZF85_9ACTN</name>
<feature type="region of interest" description="Disordered" evidence="1">
    <location>
        <begin position="32"/>
        <end position="51"/>
    </location>
</feature>
<evidence type="ECO:0000256" key="1">
    <source>
        <dbReference type="SAM" id="MobiDB-lite"/>
    </source>
</evidence>
<dbReference type="RefSeq" id="WP_106350824.1">
    <property type="nucleotide sequence ID" value="NZ_PVUE01000023.1"/>
</dbReference>
<evidence type="ECO:0000313" key="3">
    <source>
        <dbReference type="Proteomes" id="UP000237752"/>
    </source>
</evidence>
<organism evidence="2 3">
    <name type="scientific">Antricoccus suffuscus</name>
    <dbReference type="NCBI Taxonomy" id="1629062"/>
    <lineage>
        <taxon>Bacteria</taxon>
        <taxon>Bacillati</taxon>
        <taxon>Actinomycetota</taxon>
        <taxon>Actinomycetes</taxon>
        <taxon>Geodermatophilales</taxon>
        <taxon>Antricoccaceae</taxon>
        <taxon>Antricoccus</taxon>
    </lineage>
</organism>
<dbReference type="Proteomes" id="UP000237752">
    <property type="component" value="Unassembled WGS sequence"/>
</dbReference>
<reference evidence="2 3" key="1">
    <citation type="submission" date="2018-03" db="EMBL/GenBank/DDBJ databases">
        <title>Genomic Encyclopedia of Archaeal and Bacterial Type Strains, Phase II (KMG-II): from individual species to whole genera.</title>
        <authorList>
            <person name="Goeker M."/>
        </authorList>
    </citation>
    <scope>NUCLEOTIDE SEQUENCE [LARGE SCALE GENOMIC DNA]</scope>
    <source>
        <strain evidence="2 3">DSM 100065</strain>
    </source>
</reference>
<dbReference type="InterPro" id="IPR027417">
    <property type="entry name" value="P-loop_NTPase"/>
</dbReference>
<proteinExistence type="predicted"/>